<keyword evidence="1" id="KW-0175">Coiled coil</keyword>
<dbReference type="Gene3D" id="1.10.287.1490">
    <property type="match status" value="1"/>
</dbReference>
<evidence type="ECO:0000256" key="1">
    <source>
        <dbReference type="SAM" id="Coils"/>
    </source>
</evidence>
<proteinExistence type="predicted"/>
<gene>
    <name evidence="3" type="ORF">AKJ55_01665</name>
</gene>
<dbReference type="InterPro" id="IPR027417">
    <property type="entry name" value="P-loop_NTPase"/>
</dbReference>
<evidence type="ECO:0000313" key="4">
    <source>
        <dbReference type="Proteomes" id="UP000070633"/>
    </source>
</evidence>
<evidence type="ECO:0000313" key="3">
    <source>
        <dbReference type="EMBL" id="KXB07938.1"/>
    </source>
</evidence>
<reference evidence="3 4" key="1">
    <citation type="journal article" date="2016" name="Sci. Rep.">
        <title>Metabolic traits of an uncultured archaeal lineage -MSBL1- from brine pools of the Red Sea.</title>
        <authorList>
            <person name="Mwirichia R."/>
            <person name="Alam I."/>
            <person name="Rashid M."/>
            <person name="Vinu M."/>
            <person name="Ba-Alawi W."/>
            <person name="Anthony Kamau A."/>
            <person name="Kamanda Ngugi D."/>
            <person name="Goker M."/>
            <person name="Klenk H.P."/>
            <person name="Bajic V."/>
            <person name="Stingl U."/>
        </authorList>
    </citation>
    <scope>NUCLEOTIDE SEQUENCE [LARGE SCALE GENOMIC DNA]</scope>
    <source>
        <strain evidence="3">SCGC-AAA382M17</strain>
    </source>
</reference>
<keyword evidence="4" id="KW-1185">Reference proteome</keyword>
<protein>
    <recommendedName>
        <fullName evidence="2">RecF/RecN/SMC N-terminal domain-containing protein</fullName>
    </recommendedName>
</protein>
<dbReference type="SUPFAM" id="SSF52540">
    <property type="entry name" value="P-loop containing nucleoside triphosphate hydrolases"/>
    <property type="match status" value="1"/>
</dbReference>
<name>A0ABR5TJ91_9EURY</name>
<organism evidence="3 4">
    <name type="scientific">candidate division MSBL1 archaeon SCGC-AAA382M17</name>
    <dbReference type="NCBI Taxonomy" id="1698284"/>
    <lineage>
        <taxon>Archaea</taxon>
        <taxon>Methanobacteriati</taxon>
        <taxon>Methanobacteriota</taxon>
        <taxon>candidate division MSBL1</taxon>
    </lineage>
</organism>
<dbReference type="PANTHER" id="PTHR43977">
    <property type="entry name" value="STRUCTURAL MAINTENANCE OF CHROMOSOMES PROTEIN 3"/>
    <property type="match status" value="1"/>
</dbReference>
<dbReference type="Proteomes" id="UP000070633">
    <property type="component" value="Unassembled WGS sequence"/>
</dbReference>
<dbReference type="Gene3D" id="3.40.50.300">
    <property type="entry name" value="P-loop containing nucleotide triphosphate hydrolases"/>
    <property type="match status" value="1"/>
</dbReference>
<feature type="coiled-coil region" evidence="1">
    <location>
        <begin position="32"/>
        <end position="157"/>
    </location>
</feature>
<feature type="domain" description="RecF/RecN/SMC N-terminal" evidence="2">
    <location>
        <begin position="92"/>
        <end position="364"/>
    </location>
</feature>
<sequence length="379" mass="42998">IGSVIHKIEKQFQKALKSKKDFLQLAEKTDDIETAGSRFEELKSKLAATKAQQQDAERRIKELNGKIQENKDSLKKAENAAEELRSEISSAEKKVNDLQNKINSAVDESKNIANKIKDINKEKGNLREKKASTETELKQAEENLEEYDNLDKTETSKLNQDELKSEVNEIETEIKKLKPINERAVDDYEKIKERYESQKGYYNKLDEEKQTLIDFMDEIDQKKTKVFMETYEEISENFTEIFSELSPGGTGRLVLENPEEPLEGGLEIEAKPKGKKLENVASLSGGEKALTGLTFIFAIQKTTPSALYVLDELDAHLDPQNQKGVAKMVKRFAQDSQIIVVTLRDSMMSVADKLFGVSMDNEDISHIVSVDLKEIVEEN</sequence>
<feature type="non-terminal residue" evidence="3">
    <location>
        <position position="1"/>
    </location>
</feature>
<dbReference type="InterPro" id="IPR003395">
    <property type="entry name" value="RecF/RecN/SMC_N"/>
</dbReference>
<comment type="caution">
    <text evidence="3">The sequence shown here is derived from an EMBL/GenBank/DDBJ whole genome shotgun (WGS) entry which is preliminary data.</text>
</comment>
<dbReference type="Pfam" id="PF02463">
    <property type="entry name" value="SMC_N"/>
    <property type="match status" value="1"/>
</dbReference>
<accession>A0ABR5TJ91</accession>
<dbReference type="EMBL" id="LHYI01000041">
    <property type="protein sequence ID" value="KXB07938.1"/>
    <property type="molecule type" value="Genomic_DNA"/>
</dbReference>
<evidence type="ECO:0000259" key="2">
    <source>
        <dbReference type="Pfam" id="PF02463"/>
    </source>
</evidence>